<feature type="transmembrane region" description="Helical" evidence="6">
    <location>
        <begin position="70"/>
        <end position="96"/>
    </location>
</feature>
<evidence type="ECO:0000256" key="2">
    <source>
        <dbReference type="ARBA" id="ARBA00006840"/>
    </source>
</evidence>
<organism evidence="7 8">
    <name type="scientific">Taxus chinensis</name>
    <name type="common">Chinese yew</name>
    <name type="synonym">Taxus wallichiana var. chinensis</name>
    <dbReference type="NCBI Taxonomy" id="29808"/>
    <lineage>
        <taxon>Eukaryota</taxon>
        <taxon>Viridiplantae</taxon>
        <taxon>Streptophyta</taxon>
        <taxon>Embryophyta</taxon>
        <taxon>Tracheophyta</taxon>
        <taxon>Spermatophyta</taxon>
        <taxon>Pinopsida</taxon>
        <taxon>Pinidae</taxon>
        <taxon>Conifers II</taxon>
        <taxon>Cupressales</taxon>
        <taxon>Taxaceae</taxon>
        <taxon>Taxus</taxon>
    </lineage>
</organism>
<reference evidence="7 8" key="1">
    <citation type="journal article" date="2021" name="Nat. Plants">
        <title>The Taxus genome provides insights into paclitaxel biosynthesis.</title>
        <authorList>
            <person name="Xiong X."/>
            <person name="Gou J."/>
            <person name="Liao Q."/>
            <person name="Li Y."/>
            <person name="Zhou Q."/>
            <person name="Bi G."/>
            <person name="Li C."/>
            <person name="Du R."/>
            <person name="Wang X."/>
            <person name="Sun T."/>
            <person name="Guo L."/>
            <person name="Liang H."/>
            <person name="Lu P."/>
            <person name="Wu Y."/>
            <person name="Zhang Z."/>
            <person name="Ro D.K."/>
            <person name="Shang Y."/>
            <person name="Huang S."/>
            <person name="Yan J."/>
        </authorList>
    </citation>
    <scope>NUCLEOTIDE SEQUENCE [LARGE SCALE GENOMIC DNA]</scope>
    <source>
        <strain evidence="7">Ta-2019</strain>
    </source>
</reference>
<dbReference type="Pfam" id="PF00335">
    <property type="entry name" value="Tetraspanin"/>
    <property type="match status" value="1"/>
</dbReference>
<comment type="similarity">
    <text evidence="2">Belongs to the tetraspanin (TM4SF) family.</text>
</comment>
<dbReference type="EMBL" id="JAHRHJ020003276">
    <property type="protein sequence ID" value="KAH9292072.1"/>
    <property type="molecule type" value="Genomic_DNA"/>
</dbReference>
<dbReference type="Proteomes" id="UP000824469">
    <property type="component" value="Unassembled WGS sequence"/>
</dbReference>
<keyword evidence="8" id="KW-1185">Reference proteome</keyword>
<evidence type="ECO:0000313" key="8">
    <source>
        <dbReference type="Proteomes" id="UP000824469"/>
    </source>
</evidence>
<evidence type="ECO:0000256" key="6">
    <source>
        <dbReference type="SAM" id="Phobius"/>
    </source>
</evidence>
<dbReference type="AlphaFoldDB" id="A0AA38C873"/>
<dbReference type="InterPro" id="IPR044991">
    <property type="entry name" value="TET_plant"/>
</dbReference>
<protein>
    <recommendedName>
        <fullName evidence="9">Senescence-associated protein</fullName>
    </recommendedName>
</protein>
<feature type="transmembrane region" description="Helical" evidence="6">
    <location>
        <begin position="44"/>
        <end position="64"/>
    </location>
</feature>
<evidence type="ECO:0000256" key="1">
    <source>
        <dbReference type="ARBA" id="ARBA00004141"/>
    </source>
</evidence>
<evidence type="ECO:0000256" key="3">
    <source>
        <dbReference type="ARBA" id="ARBA00022692"/>
    </source>
</evidence>
<feature type="transmembrane region" description="Helical" evidence="6">
    <location>
        <begin position="12"/>
        <end position="32"/>
    </location>
</feature>
<keyword evidence="3 6" id="KW-0812">Transmembrane</keyword>
<dbReference type="PANTHER" id="PTHR32191">
    <property type="entry name" value="TETRASPANIN-8-RELATED"/>
    <property type="match status" value="1"/>
</dbReference>
<comment type="subcellular location">
    <subcellularLocation>
        <location evidence="1">Membrane</location>
        <topology evidence="1">Multi-pass membrane protein</topology>
    </subcellularLocation>
</comment>
<evidence type="ECO:0000256" key="4">
    <source>
        <dbReference type="ARBA" id="ARBA00022989"/>
    </source>
</evidence>
<comment type="caution">
    <text evidence="7">The sequence shown here is derived from an EMBL/GenBank/DDBJ whole genome shotgun (WGS) entry which is preliminary data.</text>
</comment>
<accession>A0AA38C873</accession>
<keyword evidence="4 6" id="KW-1133">Transmembrane helix</keyword>
<sequence>MPRMSNSLVGVVNFVVFLLSIPILGSGIWLATRHGTYCEKFLQGPVTIIGVFIMAVSLAGFIGACFRVSWLLWIYLFVMFLLIILLFCFTAFAFVVTNKGAGQLASGKVFKENHLGYYSLWLQKRVQNADNWRKIQSCIRDAEVCKSVGRDDVNRVAADFYQRNLSPIQSGCCKPPNSCGYVYGNASYWQGVKPPPASDTSDGDCSTWSDEQDELCYECDSCKAGVLASAKHDWRKVAALNIVILIFLLLVYSVGCCAFRNKRNSVYPRYKGYP</sequence>
<evidence type="ECO:0008006" key="9">
    <source>
        <dbReference type="Google" id="ProtNLM"/>
    </source>
</evidence>
<dbReference type="GO" id="GO:0016020">
    <property type="term" value="C:membrane"/>
    <property type="evidence" value="ECO:0007669"/>
    <property type="project" value="UniProtKB-SubCell"/>
</dbReference>
<dbReference type="GO" id="GO:0009734">
    <property type="term" value="P:auxin-activated signaling pathway"/>
    <property type="evidence" value="ECO:0007669"/>
    <property type="project" value="InterPro"/>
</dbReference>
<dbReference type="OMA" id="AKNWERI"/>
<dbReference type="InterPro" id="IPR018499">
    <property type="entry name" value="Tetraspanin/Peripherin"/>
</dbReference>
<evidence type="ECO:0000313" key="7">
    <source>
        <dbReference type="EMBL" id="KAH9292072.1"/>
    </source>
</evidence>
<keyword evidence="5 6" id="KW-0472">Membrane</keyword>
<name>A0AA38C873_TAXCH</name>
<proteinExistence type="inferred from homology"/>
<feature type="transmembrane region" description="Helical" evidence="6">
    <location>
        <begin position="237"/>
        <end position="255"/>
    </location>
</feature>
<evidence type="ECO:0000256" key="5">
    <source>
        <dbReference type="ARBA" id="ARBA00023136"/>
    </source>
</evidence>
<gene>
    <name evidence="7" type="ORF">KI387_042741</name>
</gene>